<dbReference type="Proteomes" id="UP000644020">
    <property type="component" value="Unassembled WGS sequence"/>
</dbReference>
<keyword evidence="4" id="KW-1185">Reference proteome</keyword>
<dbReference type="AlphaFoldDB" id="A0A918W7N2"/>
<organism evidence="3 4">
    <name type="scientific">Streptomyces termitum</name>
    <dbReference type="NCBI Taxonomy" id="67368"/>
    <lineage>
        <taxon>Bacteria</taxon>
        <taxon>Bacillati</taxon>
        <taxon>Actinomycetota</taxon>
        <taxon>Actinomycetes</taxon>
        <taxon>Kitasatosporales</taxon>
        <taxon>Streptomycetaceae</taxon>
        <taxon>Streptomyces</taxon>
    </lineage>
</organism>
<dbReference type="PROSITE" id="PS51257">
    <property type="entry name" value="PROKAR_LIPOPROTEIN"/>
    <property type="match status" value="1"/>
</dbReference>
<evidence type="ECO:0008006" key="5">
    <source>
        <dbReference type="Google" id="ProtNLM"/>
    </source>
</evidence>
<accession>A0A918W7N2</accession>
<dbReference type="EMBL" id="BMUL01000004">
    <property type="protein sequence ID" value="GHA77788.1"/>
    <property type="molecule type" value="Genomic_DNA"/>
</dbReference>
<evidence type="ECO:0000256" key="1">
    <source>
        <dbReference type="SAM" id="MobiDB-lite"/>
    </source>
</evidence>
<feature type="compositionally biased region" description="Low complexity" evidence="1">
    <location>
        <begin position="42"/>
        <end position="64"/>
    </location>
</feature>
<reference evidence="3" key="2">
    <citation type="submission" date="2020-09" db="EMBL/GenBank/DDBJ databases">
        <authorList>
            <person name="Sun Q."/>
            <person name="Ohkuma M."/>
        </authorList>
    </citation>
    <scope>NUCLEOTIDE SEQUENCE</scope>
    <source>
        <strain evidence="3">JCM 4518</strain>
    </source>
</reference>
<feature type="chain" id="PRO_5039409473" description="Lipoprotein" evidence="2">
    <location>
        <begin position="23"/>
        <end position="207"/>
    </location>
</feature>
<proteinExistence type="predicted"/>
<comment type="caution">
    <text evidence="3">The sequence shown here is derived from an EMBL/GenBank/DDBJ whole genome shotgun (WGS) entry which is preliminary data.</text>
</comment>
<evidence type="ECO:0000256" key="2">
    <source>
        <dbReference type="SAM" id="SignalP"/>
    </source>
</evidence>
<evidence type="ECO:0000313" key="4">
    <source>
        <dbReference type="Proteomes" id="UP000644020"/>
    </source>
</evidence>
<name>A0A918W7N2_9ACTN</name>
<gene>
    <name evidence="3" type="ORF">GCM10010305_21080</name>
</gene>
<dbReference type="RefSeq" id="WP_189976305.1">
    <property type="nucleotide sequence ID" value="NZ_BMUL01000004.1"/>
</dbReference>
<evidence type="ECO:0000313" key="3">
    <source>
        <dbReference type="EMBL" id="GHA77788.1"/>
    </source>
</evidence>
<feature type="signal peptide" evidence="2">
    <location>
        <begin position="1"/>
        <end position="22"/>
    </location>
</feature>
<sequence length="207" mass="20937">MTSTRRALGALALLAALSGVTACGPDGSEAAGTTAGTGGGTSAPAAPSATASGTPAADPATGGEPTDDVNGDGKGGDCGNPPVLPAGIQKVKITLMRDAGGFEAAEATPHCTPNDWIYGAEKDAPTKHYVLPTSVTADLALADGPGRWKRVNHEQLALHVDRCLAREIGAPDDYPKVEAPFGCFGNVYEITLGAQGEVKTIKEIWSV</sequence>
<protein>
    <recommendedName>
        <fullName evidence="5">Lipoprotein</fullName>
    </recommendedName>
</protein>
<keyword evidence="2" id="KW-0732">Signal</keyword>
<reference evidence="3" key="1">
    <citation type="journal article" date="2014" name="Int. J. Syst. Evol. Microbiol.">
        <title>Complete genome sequence of Corynebacterium casei LMG S-19264T (=DSM 44701T), isolated from a smear-ripened cheese.</title>
        <authorList>
            <consortium name="US DOE Joint Genome Institute (JGI-PGF)"/>
            <person name="Walter F."/>
            <person name="Albersmeier A."/>
            <person name="Kalinowski J."/>
            <person name="Ruckert C."/>
        </authorList>
    </citation>
    <scope>NUCLEOTIDE SEQUENCE</scope>
    <source>
        <strain evidence="3">JCM 4518</strain>
    </source>
</reference>
<feature type="region of interest" description="Disordered" evidence="1">
    <location>
        <begin position="30"/>
        <end position="83"/>
    </location>
</feature>